<reference evidence="11" key="1">
    <citation type="submission" date="2019-06" db="EMBL/GenBank/DDBJ databases">
        <authorList>
            <consortium name="Wellcome Sanger Institute Data Sharing"/>
        </authorList>
    </citation>
    <scope>NUCLEOTIDE SEQUENCE [LARGE SCALE GENOMIC DNA]</scope>
</reference>
<reference evidence="11" key="3">
    <citation type="submission" date="2025-09" db="UniProtKB">
        <authorList>
            <consortium name="Ensembl"/>
        </authorList>
    </citation>
    <scope>IDENTIFICATION</scope>
</reference>
<keyword evidence="7" id="KW-0325">Glycoprotein</keyword>
<evidence type="ECO:0000256" key="7">
    <source>
        <dbReference type="ARBA" id="ARBA00023180"/>
    </source>
</evidence>
<keyword evidence="4 8" id="KW-1133">Transmembrane helix</keyword>
<dbReference type="GO" id="GO:0016020">
    <property type="term" value="C:membrane"/>
    <property type="evidence" value="ECO:0007669"/>
    <property type="project" value="UniProtKB-SubCell"/>
</dbReference>
<dbReference type="PROSITE" id="PS51257">
    <property type="entry name" value="PROKAR_LIPOPROTEIN"/>
    <property type="match status" value="1"/>
</dbReference>
<dbReference type="InterPro" id="IPR039465">
    <property type="entry name" value="IL-17_rcpt-like"/>
</dbReference>
<name>A0A672YA65_9TELE</name>
<feature type="chain" id="PRO_5025571627" evidence="9">
    <location>
        <begin position="23"/>
        <end position="667"/>
    </location>
</feature>
<feature type="domain" description="SEFIR" evidence="10">
    <location>
        <begin position="452"/>
        <end position="609"/>
    </location>
</feature>
<evidence type="ECO:0000256" key="8">
    <source>
        <dbReference type="SAM" id="Phobius"/>
    </source>
</evidence>
<accession>A0A672YA65</accession>
<dbReference type="PANTHER" id="PTHR15583">
    <property type="entry name" value="INTERLEUKIN-17 RECEPTOR"/>
    <property type="match status" value="1"/>
</dbReference>
<gene>
    <name evidence="11" type="primary">il17rc</name>
</gene>
<feature type="signal peptide" evidence="9">
    <location>
        <begin position="1"/>
        <end position="22"/>
    </location>
</feature>
<evidence type="ECO:0000313" key="12">
    <source>
        <dbReference type="Proteomes" id="UP000472271"/>
    </source>
</evidence>
<dbReference type="InParanoid" id="A0A672YA65"/>
<dbReference type="Proteomes" id="UP000472271">
    <property type="component" value="Chromosome 5"/>
</dbReference>
<evidence type="ECO:0000256" key="6">
    <source>
        <dbReference type="ARBA" id="ARBA00023170"/>
    </source>
</evidence>
<protein>
    <submittedName>
        <fullName evidence="11">Interleukin-17 receptor C-like</fullName>
    </submittedName>
</protein>
<feature type="transmembrane region" description="Helical" evidence="8">
    <location>
        <begin position="397"/>
        <end position="418"/>
    </location>
</feature>
<keyword evidence="5 8" id="KW-0472">Membrane</keyword>
<dbReference type="OrthoDB" id="9949622at2759"/>
<dbReference type="Gene3D" id="3.40.50.11530">
    <property type="match status" value="1"/>
</dbReference>
<evidence type="ECO:0000256" key="4">
    <source>
        <dbReference type="ARBA" id="ARBA00022989"/>
    </source>
</evidence>
<reference evidence="11" key="2">
    <citation type="submission" date="2025-08" db="UniProtKB">
        <authorList>
            <consortium name="Ensembl"/>
        </authorList>
    </citation>
    <scope>IDENTIFICATION</scope>
</reference>
<dbReference type="AlphaFoldDB" id="A0A672YA65"/>
<dbReference type="InterPro" id="IPR013568">
    <property type="entry name" value="SEFIR_dom"/>
</dbReference>
<evidence type="ECO:0000256" key="2">
    <source>
        <dbReference type="ARBA" id="ARBA00022692"/>
    </source>
</evidence>
<evidence type="ECO:0000256" key="5">
    <source>
        <dbReference type="ARBA" id="ARBA00023136"/>
    </source>
</evidence>
<dbReference type="PANTHER" id="PTHR15583:SF12">
    <property type="entry name" value="INTERLEUKIN-17 RECEPTOR C"/>
    <property type="match status" value="1"/>
</dbReference>
<evidence type="ECO:0000313" key="11">
    <source>
        <dbReference type="Ensembl" id="ENSSORP00005001029.1"/>
    </source>
</evidence>
<evidence type="ECO:0000259" key="10">
    <source>
        <dbReference type="Pfam" id="PF08357"/>
    </source>
</evidence>
<evidence type="ECO:0000256" key="9">
    <source>
        <dbReference type="SAM" id="SignalP"/>
    </source>
</evidence>
<dbReference type="Pfam" id="PF08357">
    <property type="entry name" value="SEFIR"/>
    <property type="match status" value="1"/>
</dbReference>
<keyword evidence="6" id="KW-0675">Receptor</keyword>
<keyword evidence="2 8" id="KW-0812">Transmembrane</keyword>
<organism evidence="11 12">
    <name type="scientific">Sphaeramia orbicularis</name>
    <name type="common">orbiculate cardinalfish</name>
    <dbReference type="NCBI Taxonomy" id="375764"/>
    <lineage>
        <taxon>Eukaryota</taxon>
        <taxon>Metazoa</taxon>
        <taxon>Chordata</taxon>
        <taxon>Craniata</taxon>
        <taxon>Vertebrata</taxon>
        <taxon>Euteleostomi</taxon>
        <taxon>Actinopterygii</taxon>
        <taxon>Neopterygii</taxon>
        <taxon>Teleostei</taxon>
        <taxon>Neoteleostei</taxon>
        <taxon>Acanthomorphata</taxon>
        <taxon>Gobiaria</taxon>
        <taxon>Kurtiformes</taxon>
        <taxon>Apogonoidei</taxon>
        <taxon>Apogonidae</taxon>
        <taxon>Apogoninae</taxon>
        <taxon>Sphaeramia</taxon>
    </lineage>
</organism>
<evidence type="ECO:0000256" key="1">
    <source>
        <dbReference type="ARBA" id="ARBA00004479"/>
    </source>
</evidence>
<keyword evidence="12" id="KW-1185">Reference proteome</keyword>
<dbReference type="Ensembl" id="ENSSORT00005001061.1">
    <property type="protein sequence ID" value="ENSSORP00005001029.1"/>
    <property type="gene ID" value="ENSSORG00005000624.1"/>
</dbReference>
<keyword evidence="3 9" id="KW-0732">Signal</keyword>
<dbReference type="GO" id="GO:0030368">
    <property type="term" value="F:interleukin-17 receptor activity"/>
    <property type="evidence" value="ECO:0007669"/>
    <property type="project" value="InterPro"/>
</dbReference>
<proteinExistence type="predicted"/>
<comment type="subcellular location">
    <subcellularLocation>
        <location evidence="1">Membrane</location>
        <topology evidence="1">Single-pass type I membrane protein</topology>
    </subcellularLocation>
</comment>
<evidence type="ECO:0000256" key="3">
    <source>
        <dbReference type="ARBA" id="ARBA00022729"/>
    </source>
</evidence>
<sequence length="667" mass="75662">MFRLGQSFIWCVLLSSCMSAWSLEMTEYDNQDVICSQGLSDCTLKNEMFLLITENDVVDIVNLVPKVKLCCKDRSCILCLAIDIEVDIHPDKVVESHSALGEDDYSGDARNMTGSLSVCYLTPQNLPMCNKVEFTVSHAALSHHNKEQISMVITEPEGVSFGSQVLLYSPKASLNKEVFVPSLVEVCSLELKEFIEDCHVPIFRHKVDQELKQVELHFSDSNTSLPSMCIQNESNGKCKPWNWLTIPLYSVTSCTCIEVWDEHDQMSVRAKKCPFKHQDIFQRNVWENLSVSVHQGQMNDNGLMLLWNLSAPCRLEGVVWACERTGGPKLSSCREIKGFRQNFTRENWIQNERGLWGKIGVFEQIDLQKCPCMMVKVKGMNHELGPVCYRNTDRWRWSLFAVAVIFLICLTILIFYLLRNFVKRWVWSCRHGGFVKIGKKGCVLLLSPPDADGAASALVCGLGSLLCNQGFSVTVDQWSRKGQWTSGPLQWYYSQMLNMNSQGDRVVLVLTPKSLERAEEWTDKHNKAIKLEDRSLPQTVSPYSDVFTASLLDIKACKNRGIASERFLLVKLDCHWSQPPSRDRRLPELLQGLPLFQFPSQADALLSELTVGRTVNGQNRKMWSQWKQPHSVVSGGKAKEGAVQQKTLHSKYFAGEKILEAEPFKLV</sequence>